<feature type="transmembrane region" description="Helical" evidence="20">
    <location>
        <begin position="231"/>
        <end position="255"/>
    </location>
</feature>
<comment type="catalytic activity">
    <reaction evidence="9">
        <text>L-arginyl-L-alpha-amino acid(out) = L-arginyl-L-alpha-amino acid(in)</text>
        <dbReference type="Rhea" id="RHEA:79371"/>
        <dbReference type="ChEBI" id="CHEBI:84315"/>
    </reaction>
</comment>
<comment type="catalytic activity">
    <reaction evidence="7">
        <text>L-alpha-aminoacyl-L-lysine(out) = L-alpha-aminoacyl-L-lysine(in)</text>
        <dbReference type="Rhea" id="RHEA:79383"/>
        <dbReference type="ChEBI" id="CHEBI:229966"/>
    </reaction>
</comment>
<dbReference type="AlphaFoldDB" id="A0A1K0GYV3"/>
<evidence type="ECO:0000313" key="24">
    <source>
        <dbReference type="Proteomes" id="UP000658997"/>
    </source>
</evidence>
<accession>A0A1K0GYV3</accession>
<comment type="subunit">
    <text evidence="18">Homodimer. Interacts with lysosomal protein GLMP (via lumenal domain); the interaction starts while both proteins are still in the endoplasmic reticulum and is required for stabilization of MFSD1 in lysosomes but has no direct effect on its targeting to lysosomes or transporter activity.</text>
</comment>
<comment type="catalytic activity">
    <reaction evidence="2">
        <text>L-lysyl-L-alanine(out) = L-lysyl-L-alanine(in)</text>
        <dbReference type="Rhea" id="RHEA:79399"/>
        <dbReference type="ChEBI" id="CHEBI:229954"/>
    </reaction>
</comment>
<evidence type="ECO:0000256" key="19">
    <source>
        <dbReference type="SAM" id="MobiDB-lite"/>
    </source>
</evidence>
<feature type="region of interest" description="Disordered" evidence="19">
    <location>
        <begin position="324"/>
        <end position="346"/>
    </location>
</feature>
<evidence type="ECO:0000256" key="3">
    <source>
        <dbReference type="ARBA" id="ARBA00044878"/>
    </source>
</evidence>
<feature type="transmembrane region" description="Helical" evidence="20">
    <location>
        <begin position="154"/>
        <end position="174"/>
    </location>
</feature>
<feature type="transmembrane region" description="Helical" evidence="20">
    <location>
        <begin position="532"/>
        <end position="553"/>
    </location>
</feature>
<evidence type="ECO:0000256" key="2">
    <source>
        <dbReference type="ARBA" id="ARBA00044876"/>
    </source>
</evidence>
<evidence type="ECO:0000256" key="10">
    <source>
        <dbReference type="ARBA" id="ARBA00044900"/>
    </source>
</evidence>
<keyword evidence="20" id="KW-0472">Membrane</keyword>
<evidence type="ECO:0000256" key="12">
    <source>
        <dbReference type="ARBA" id="ARBA00044912"/>
    </source>
</evidence>
<evidence type="ECO:0000313" key="21">
    <source>
        <dbReference type="EMBL" id="SAM74839.1"/>
    </source>
</evidence>
<dbReference type="PANTHER" id="PTHR23512">
    <property type="entry name" value="MAJOR FACILITATOR SUPERFAMILY DOMAIN-CONTAINING PROTEIN 1"/>
    <property type="match status" value="1"/>
</dbReference>
<comment type="catalytic activity">
    <reaction evidence="11">
        <text>L-arginyl-glycine(out) = L-arginyl-glycine(in)</text>
        <dbReference type="Rhea" id="RHEA:79391"/>
        <dbReference type="ChEBI" id="CHEBI:229955"/>
    </reaction>
</comment>
<evidence type="ECO:0000256" key="1">
    <source>
        <dbReference type="ARBA" id="ARBA00004141"/>
    </source>
</evidence>
<comment type="catalytic activity">
    <reaction evidence="13">
        <text>L-alanyl-L-lysine(out) = L-alanyl-L-lysine(in)</text>
        <dbReference type="Rhea" id="RHEA:79415"/>
        <dbReference type="ChEBI" id="CHEBI:192470"/>
    </reaction>
</comment>
<comment type="subcellular location">
    <subcellularLocation>
        <location evidence="1">Membrane</location>
        <topology evidence="1">Multi-pass membrane protein</topology>
    </subcellularLocation>
</comment>
<dbReference type="Proteomes" id="UP000658997">
    <property type="component" value="Unassembled WGS sequence"/>
</dbReference>
<evidence type="ECO:0000256" key="11">
    <source>
        <dbReference type="ARBA" id="ARBA00044903"/>
    </source>
</evidence>
<evidence type="ECO:0000256" key="16">
    <source>
        <dbReference type="ARBA" id="ARBA00045018"/>
    </source>
</evidence>
<evidence type="ECO:0000256" key="13">
    <source>
        <dbReference type="ARBA" id="ARBA00044919"/>
    </source>
</evidence>
<comment type="catalytic activity">
    <reaction evidence="12">
        <text>L-histidyl-L-alpha-amino acid(out) = L-histidyl-L-alpha-amino acid(in)</text>
        <dbReference type="Rhea" id="RHEA:79379"/>
        <dbReference type="ChEBI" id="CHEBI:229964"/>
    </reaction>
</comment>
<comment type="catalytic activity">
    <reaction evidence="14">
        <text>L-lysyl-glycine(out) = L-lysyl-glycine(in)</text>
        <dbReference type="Rhea" id="RHEA:79407"/>
        <dbReference type="ChEBI" id="CHEBI:191202"/>
    </reaction>
</comment>
<feature type="transmembrane region" description="Helical" evidence="20">
    <location>
        <begin position="128"/>
        <end position="148"/>
    </location>
</feature>
<dbReference type="EMBL" id="LT558119">
    <property type="protein sequence ID" value="SAM74839.1"/>
    <property type="molecule type" value="Genomic_DNA"/>
</dbReference>
<feature type="compositionally biased region" description="Basic and acidic residues" evidence="19">
    <location>
        <begin position="333"/>
        <end position="345"/>
    </location>
</feature>
<gene>
    <name evidence="22" type="ORF">UBRO2_05121</name>
    <name evidence="21" type="ORF">UBRO_01256</name>
</gene>
<evidence type="ECO:0000256" key="4">
    <source>
        <dbReference type="ARBA" id="ARBA00044881"/>
    </source>
</evidence>
<feature type="transmembrane region" description="Helical" evidence="20">
    <location>
        <begin position="360"/>
        <end position="381"/>
    </location>
</feature>
<dbReference type="Pfam" id="PF07690">
    <property type="entry name" value="MFS_1"/>
    <property type="match status" value="1"/>
</dbReference>
<evidence type="ECO:0000256" key="6">
    <source>
        <dbReference type="ARBA" id="ARBA00044891"/>
    </source>
</evidence>
<name>A0A1K0GYV3_9BASI</name>
<dbReference type="PANTHER" id="PTHR23512:SF12">
    <property type="entry name" value="TRANSPORTER, PUTATIVE (AFU_ORTHOLOGUE AFUA_4G00260)-RELATED"/>
    <property type="match status" value="1"/>
</dbReference>
<dbReference type="SUPFAM" id="SSF103473">
    <property type="entry name" value="MFS general substrate transporter"/>
    <property type="match status" value="1"/>
</dbReference>
<evidence type="ECO:0000313" key="23">
    <source>
        <dbReference type="Proteomes" id="UP000179920"/>
    </source>
</evidence>
<feature type="transmembrane region" description="Helical" evidence="20">
    <location>
        <begin position="437"/>
        <end position="456"/>
    </location>
</feature>
<dbReference type="GO" id="GO:0022857">
    <property type="term" value="F:transmembrane transporter activity"/>
    <property type="evidence" value="ECO:0007669"/>
    <property type="project" value="InterPro"/>
</dbReference>
<dbReference type="OrthoDB" id="424834at2759"/>
<dbReference type="GO" id="GO:0016020">
    <property type="term" value="C:membrane"/>
    <property type="evidence" value="ECO:0007669"/>
    <property type="project" value="UniProtKB-SubCell"/>
</dbReference>
<feature type="compositionally biased region" description="Polar residues" evidence="19">
    <location>
        <begin position="17"/>
        <end position="40"/>
    </location>
</feature>
<comment type="catalytic activity">
    <reaction evidence="4">
        <text>L-alpha-aminoacyl-L-arginine(out) = L-alpha-aminoacyl-L-arginine(in)</text>
        <dbReference type="Rhea" id="RHEA:79367"/>
        <dbReference type="ChEBI" id="CHEBI:229968"/>
    </reaction>
</comment>
<dbReference type="InterPro" id="IPR052187">
    <property type="entry name" value="MFSD1"/>
</dbReference>
<feature type="region of interest" description="Disordered" evidence="19">
    <location>
        <begin position="16"/>
        <end position="43"/>
    </location>
</feature>
<reference evidence="22" key="3">
    <citation type="submission" date="2018-08" db="EMBL/GenBank/DDBJ databases">
        <authorList>
            <person name="Guldener U."/>
        </authorList>
    </citation>
    <scope>NUCLEOTIDE SEQUENCE</scope>
    <source>
        <strain evidence="22">UB2</strain>
    </source>
</reference>
<proteinExistence type="predicted"/>
<evidence type="ECO:0000256" key="7">
    <source>
        <dbReference type="ARBA" id="ARBA00044893"/>
    </source>
</evidence>
<comment type="catalytic activity">
    <reaction evidence="6">
        <text>L-lysyl-L-alpha-amino acid(out) = L-lysyl-L-alpha-amino acid(in)</text>
        <dbReference type="Rhea" id="RHEA:79387"/>
        <dbReference type="ChEBI" id="CHEBI:229965"/>
    </reaction>
</comment>
<comment type="catalytic activity">
    <reaction evidence="8">
        <text>L-aspartyl-L-lysine(out) = L-aspartyl-L-lysine(in)</text>
        <dbReference type="Rhea" id="RHEA:79411"/>
        <dbReference type="ChEBI" id="CHEBI:229953"/>
    </reaction>
</comment>
<dbReference type="InterPro" id="IPR036259">
    <property type="entry name" value="MFS_trans_sf"/>
</dbReference>
<evidence type="ECO:0000256" key="20">
    <source>
        <dbReference type="SAM" id="Phobius"/>
    </source>
</evidence>
<dbReference type="Proteomes" id="UP000179920">
    <property type="component" value="Chromosome III"/>
</dbReference>
<evidence type="ECO:0000256" key="15">
    <source>
        <dbReference type="ARBA" id="ARBA00044985"/>
    </source>
</evidence>
<feature type="transmembrane region" description="Helical" evidence="20">
    <location>
        <begin position="592"/>
        <end position="616"/>
    </location>
</feature>
<reference evidence="23" key="1">
    <citation type="submission" date="2016-04" db="EMBL/GenBank/DDBJ databases">
        <authorList>
            <person name="Guldener U."/>
            <person name="Guldener U."/>
        </authorList>
    </citation>
    <scope>NUCLEOTIDE SEQUENCE [LARGE SCALE GENOMIC DNA]</scope>
    <source>
        <strain evidence="23">UB2112</strain>
    </source>
</reference>
<keyword evidence="20" id="KW-0812">Transmembrane</keyword>
<sequence>MSQAVGRASIEEMASKNVISPATEAGQNHDTADSQSSLSSIAEKDAKSARQAAPIAVVSHLSSNDDDEAWVVDALAGAVGATWKHRVPALLMILFFTLGSNFAQSSLSPLKSTIKKQMPEVTNARYGAIASAESLVNGILPLFSGIMIDYYGPSITSLLSSTAILIGTIVRAVGGQRKSFATILAGQIIFGFGSTTIETSQSKLYTHWCRDSPRKTLEEGSREEVQKPRKWYRTLSSAGWLGFVYGLDTAMGRVFNVMGKMSSVPVAEATGKWYWSFWLSAILCAVTLCLNASYVLFERALPKKMRVVTGRQLAAQSAASVSVASNNNSPSTVDKKASDKTDGQKQKGVLQPFSKRHFQLLTLSVGAIPASFWLITMTQILQSGAVNAYNANFAEVVQITRDKTALMAGYASSVGQVPPIVLTPLLGLMFDLFGRRMYYVAGCAALWVVVYSLLVFSEVNVYLPVVLGSVALSFNALPFIASIPLLVPNQTSIGTAFGIWKCFNSAGSISMDVSFGAIQDLTPRGKNQFKNAFAFLIALKSIDVIYGLLYHIIDRKYFGGVLKLNERQLMQNMRVEPEVERKQALRKPIKKWTAAGCLLLLAFVTTSYVLYITYLIGT</sequence>
<evidence type="ECO:0000256" key="9">
    <source>
        <dbReference type="ARBA" id="ARBA00044899"/>
    </source>
</evidence>
<evidence type="ECO:0000256" key="8">
    <source>
        <dbReference type="ARBA" id="ARBA00044898"/>
    </source>
</evidence>
<comment type="catalytic activity">
    <reaction evidence="3">
        <text>L-histidyl-glycine(out) = L-histidyl-glycine(in)</text>
        <dbReference type="Rhea" id="RHEA:79395"/>
        <dbReference type="ChEBI" id="CHEBI:229957"/>
    </reaction>
</comment>
<reference evidence="21" key="2">
    <citation type="submission" date="2016-04" db="EMBL/GenBank/DDBJ databases">
        <authorList>
            <person name="Evans L.H."/>
            <person name="Alamgir A."/>
            <person name="Owens N."/>
            <person name="Weber N.D."/>
            <person name="Virtaneva K."/>
            <person name="Barbian K."/>
            <person name="Babar A."/>
            <person name="Rosenke K."/>
        </authorList>
    </citation>
    <scope>NUCLEOTIDE SEQUENCE</scope>
    <source>
        <strain evidence="21">UB2112</strain>
    </source>
</reference>
<feature type="transmembrane region" description="Helical" evidence="20">
    <location>
        <begin position="275"/>
        <end position="297"/>
    </location>
</feature>
<protein>
    <recommendedName>
        <fullName evidence="15">Lysosomal dipeptide transporter MFSD1</fullName>
    </recommendedName>
    <alternativeName>
        <fullName evidence="16">Major facilitator superfamily domain-containing protein 1</fullName>
    </alternativeName>
</protein>
<feature type="transmembrane region" description="Helical" evidence="20">
    <location>
        <begin position="462"/>
        <end position="487"/>
    </location>
</feature>
<evidence type="ECO:0000256" key="18">
    <source>
        <dbReference type="ARBA" id="ARBA00046376"/>
    </source>
</evidence>
<dbReference type="Gene3D" id="1.20.1250.20">
    <property type="entry name" value="MFS general substrate transporter like domains"/>
    <property type="match status" value="2"/>
</dbReference>
<keyword evidence="20" id="KW-1133">Transmembrane helix</keyword>
<evidence type="ECO:0000256" key="17">
    <source>
        <dbReference type="ARBA" id="ARBA00045709"/>
    </source>
</evidence>
<dbReference type="InterPro" id="IPR011701">
    <property type="entry name" value="MFS"/>
</dbReference>
<comment type="catalytic activity">
    <reaction evidence="5">
        <text>L-alpha-aminoacyl-L-histidine(out) = L-alpha-aminoacyl-L-histidine(in)</text>
        <dbReference type="Rhea" id="RHEA:79375"/>
        <dbReference type="ChEBI" id="CHEBI:229967"/>
    </reaction>
</comment>
<keyword evidence="24" id="KW-1185">Reference proteome</keyword>
<evidence type="ECO:0000256" key="5">
    <source>
        <dbReference type="ARBA" id="ARBA00044884"/>
    </source>
</evidence>
<comment type="function">
    <text evidence="17">Lysosomal dipeptide uniporter that selectively exports lysine, arginine or histidine-containing dipeptides with a net positive charge from the lysosome lumen into the cytosol. Could play a role in a specific type of protein O-glycosylation indirectly regulating macrophages migration and tissue invasion. Also essential for liver homeostasis.</text>
</comment>
<organism evidence="21 23">
    <name type="scientific">Ustilago bromivora</name>
    <dbReference type="NCBI Taxonomy" id="307758"/>
    <lineage>
        <taxon>Eukaryota</taxon>
        <taxon>Fungi</taxon>
        <taxon>Dikarya</taxon>
        <taxon>Basidiomycota</taxon>
        <taxon>Ustilaginomycotina</taxon>
        <taxon>Ustilaginomycetes</taxon>
        <taxon>Ustilaginales</taxon>
        <taxon>Ustilaginaceae</taxon>
        <taxon>Ustilago</taxon>
    </lineage>
</organism>
<comment type="catalytic activity">
    <reaction evidence="10">
        <text>L-lysyl-L-lysine(out) = L-lysyl-L-lysine(in)</text>
        <dbReference type="Rhea" id="RHEA:79403"/>
        <dbReference type="ChEBI" id="CHEBI:229956"/>
    </reaction>
</comment>
<evidence type="ECO:0000256" key="14">
    <source>
        <dbReference type="ARBA" id="ARBA00044924"/>
    </source>
</evidence>
<evidence type="ECO:0000313" key="22">
    <source>
        <dbReference type="EMBL" id="SYW83230.1"/>
    </source>
</evidence>
<dbReference type="EMBL" id="ULHB01000143">
    <property type="protein sequence ID" value="SYW83230.1"/>
    <property type="molecule type" value="Genomic_DNA"/>
</dbReference>